<evidence type="ECO:0000256" key="1">
    <source>
        <dbReference type="ARBA" id="ARBA00004127"/>
    </source>
</evidence>
<feature type="domain" description="CASTOR/POLLUX/SYM8 ion channel conserved" evidence="10">
    <location>
        <begin position="211"/>
        <end position="304"/>
    </location>
</feature>
<dbReference type="Gene3D" id="3.40.50.720">
    <property type="entry name" value="NAD(P)-binding Rossmann-like Domain"/>
    <property type="match status" value="1"/>
</dbReference>
<feature type="domain" description="RCK N-terminal" evidence="11">
    <location>
        <begin position="45"/>
        <end position="139"/>
    </location>
</feature>
<keyword evidence="6" id="KW-0406">Ion transport</keyword>
<keyword evidence="9" id="KW-0732">Signal</keyword>
<dbReference type="InterPro" id="IPR003148">
    <property type="entry name" value="RCK_N"/>
</dbReference>
<comment type="similarity">
    <text evidence="2">Belongs to the castor/pollux (TC 1.A.1.23) family.</text>
</comment>
<keyword evidence="13" id="KW-1185">Reference proteome</keyword>
<organism evidence="12 13">
    <name type="scientific">Prorocentrum cordatum</name>
    <dbReference type="NCBI Taxonomy" id="2364126"/>
    <lineage>
        <taxon>Eukaryota</taxon>
        <taxon>Sar</taxon>
        <taxon>Alveolata</taxon>
        <taxon>Dinophyceae</taxon>
        <taxon>Prorocentrales</taxon>
        <taxon>Prorocentraceae</taxon>
        <taxon>Prorocentrum</taxon>
    </lineage>
</organism>
<evidence type="ECO:0000259" key="10">
    <source>
        <dbReference type="Pfam" id="PF06241"/>
    </source>
</evidence>
<protein>
    <submittedName>
        <fullName evidence="12">Uncharacterized protein</fullName>
    </submittedName>
</protein>
<keyword evidence="3" id="KW-0813">Transport</keyword>
<evidence type="ECO:0000256" key="2">
    <source>
        <dbReference type="ARBA" id="ARBA00008577"/>
    </source>
</evidence>
<proteinExistence type="inferred from homology"/>
<accession>A0ABN9R1B4</accession>
<evidence type="ECO:0000256" key="7">
    <source>
        <dbReference type="ARBA" id="ARBA00023136"/>
    </source>
</evidence>
<gene>
    <name evidence="12" type="ORF">PCOR1329_LOCUS16770</name>
</gene>
<keyword evidence="5" id="KW-1133">Transmembrane helix</keyword>
<reference evidence="12" key="1">
    <citation type="submission" date="2023-10" db="EMBL/GenBank/DDBJ databases">
        <authorList>
            <person name="Chen Y."/>
            <person name="Shah S."/>
            <person name="Dougan E. K."/>
            <person name="Thang M."/>
            <person name="Chan C."/>
        </authorList>
    </citation>
    <scope>NUCLEOTIDE SEQUENCE [LARGE SCALE GENOMIC DNA]</scope>
</reference>
<name>A0ABN9R1B4_9DINO</name>
<comment type="caution">
    <text evidence="12">The sequence shown here is derived from an EMBL/GenBank/DDBJ whole genome shotgun (WGS) entry which is preliminary data.</text>
</comment>
<feature type="region of interest" description="Disordered" evidence="8">
    <location>
        <begin position="151"/>
        <end position="171"/>
    </location>
</feature>
<feature type="signal peptide" evidence="9">
    <location>
        <begin position="1"/>
        <end position="18"/>
    </location>
</feature>
<dbReference type="PANTHER" id="PTHR31563">
    <property type="entry name" value="ION CHANNEL POLLUX-RELATED"/>
    <property type="match status" value="1"/>
</dbReference>
<dbReference type="Pfam" id="PF22614">
    <property type="entry name" value="Slo-like_RCK"/>
    <property type="match status" value="1"/>
</dbReference>
<dbReference type="InterPro" id="IPR010420">
    <property type="entry name" value="CASTOR/POLLUX/SYM8_dom"/>
</dbReference>
<dbReference type="Pfam" id="PF06241">
    <property type="entry name" value="Castor_Poll_mid"/>
    <property type="match status" value="1"/>
</dbReference>
<evidence type="ECO:0000256" key="9">
    <source>
        <dbReference type="SAM" id="SignalP"/>
    </source>
</evidence>
<feature type="chain" id="PRO_5046885080" evidence="9">
    <location>
        <begin position="19"/>
        <end position="560"/>
    </location>
</feature>
<evidence type="ECO:0000256" key="3">
    <source>
        <dbReference type="ARBA" id="ARBA00022448"/>
    </source>
</evidence>
<sequence>MLIFAMLISLVTEAFESALRHLRHGSIPVVEGNHTVILGWTVTTPHVIDELCVAAESSGGEYIVLLTPFPKPEIEQKLQEAEIDLRNSTVVVRSGQAHFKEDLIRVAVETAKRVLVLADHRLSHEAADAQSLNVLLTLNRVLAAAHDVPADTADTADTEPSEQPSIGPSPSGKLTAASAAAAYVVAECCLVRNIKLFKSLAYGRMEVLCTQDFVSQLVVESCRQRGMSHVIAEMIGFRGSELYVAKVDGLEGRCFSELQRLLPFVVPLGYSDASGNLVVAPSLSYTFAGGEQLIMLAEDKSTLPTAVQRPCDASNQSKNLQTVKPIGTPVPLPEVRCELVVMIGWNDSVGSMMPELDQLVGPGSEVIIYSPWPIAEREKFLHSSQVRRQCFYKHLKVTHREGVLGARYQLEELPLERASKVFIMADSAETSAEKADAHTVAAILQVRDILLERSNIEHLSDVVIVPQVLGEMAVDACIFSELSDYIHSTKLSASVLASILEVPDLAPVLRDLVKSRRYTGASLYIRRIRDYARPDSLPEERRSRSTSGSWQNLLHLQARS</sequence>
<keyword evidence="7" id="KW-0472">Membrane</keyword>
<keyword evidence="4" id="KW-0812">Transmembrane</keyword>
<dbReference type="InterPro" id="IPR044849">
    <property type="entry name" value="CASTOR/POLLUX/SYM8-like"/>
</dbReference>
<evidence type="ECO:0000256" key="5">
    <source>
        <dbReference type="ARBA" id="ARBA00022989"/>
    </source>
</evidence>
<dbReference type="Proteomes" id="UP001189429">
    <property type="component" value="Unassembled WGS sequence"/>
</dbReference>
<evidence type="ECO:0000313" key="13">
    <source>
        <dbReference type="Proteomes" id="UP001189429"/>
    </source>
</evidence>
<evidence type="ECO:0000313" key="12">
    <source>
        <dbReference type="EMBL" id="CAK0812495.1"/>
    </source>
</evidence>
<evidence type="ECO:0000259" key="11">
    <source>
        <dbReference type="Pfam" id="PF22614"/>
    </source>
</evidence>
<evidence type="ECO:0000256" key="8">
    <source>
        <dbReference type="SAM" id="MobiDB-lite"/>
    </source>
</evidence>
<dbReference type="EMBL" id="CAUYUJ010005158">
    <property type="protein sequence ID" value="CAK0812495.1"/>
    <property type="molecule type" value="Genomic_DNA"/>
</dbReference>
<evidence type="ECO:0000256" key="4">
    <source>
        <dbReference type="ARBA" id="ARBA00022692"/>
    </source>
</evidence>
<dbReference type="PANTHER" id="PTHR31563:SF10">
    <property type="entry name" value="ION CHANNEL POLLUX-RELATED"/>
    <property type="match status" value="1"/>
</dbReference>
<comment type="subcellular location">
    <subcellularLocation>
        <location evidence="1">Endomembrane system</location>
        <topology evidence="1">Multi-pass membrane protein</topology>
    </subcellularLocation>
</comment>
<evidence type="ECO:0000256" key="6">
    <source>
        <dbReference type="ARBA" id="ARBA00023065"/>
    </source>
</evidence>